<dbReference type="AlphaFoldDB" id="A0A939QK89"/>
<name>A0A939QK89_9MICO</name>
<sequence>MSLTMYSSDLVGVPPESMTAVVRRDAGEFASRDDGVTEATRGSGRMSRLLPVERC</sequence>
<dbReference type="Proteomes" id="UP000668403">
    <property type="component" value="Unassembled WGS sequence"/>
</dbReference>
<proteinExistence type="predicted"/>
<accession>A0A939QK89</accession>
<keyword evidence="3" id="KW-1185">Reference proteome</keyword>
<gene>
    <name evidence="2" type="ORF">J4H85_05510</name>
</gene>
<evidence type="ECO:0000313" key="3">
    <source>
        <dbReference type="Proteomes" id="UP000668403"/>
    </source>
</evidence>
<evidence type="ECO:0000313" key="2">
    <source>
        <dbReference type="EMBL" id="MBO2989451.1"/>
    </source>
</evidence>
<dbReference type="EMBL" id="JAGFBF010000003">
    <property type="protein sequence ID" value="MBO2989451.1"/>
    <property type="molecule type" value="Genomic_DNA"/>
</dbReference>
<feature type="region of interest" description="Disordered" evidence="1">
    <location>
        <begin position="32"/>
        <end position="55"/>
    </location>
</feature>
<comment type="caution">
    <text evidence="2">The sequence shown here is derived from an EMBL/GenBank/DDBJ whole genome shotgun (WGS) entry which is preliminary data.</text>
</comment>
<organism evidence="2 3">
    <name type="scientific">Leucobacter tardus</name>
    <dbReference type="NCBI Taxonomy" id="501483"/>
    <lineage>
        <taxon>Bacteria</taxon>
        <taxon>Bacillati</taxon>
        <taxon>Actinomycetota</taxon>
        <taxon>Actinomycetes</taxon>
        <taxon>Micrococcales</taxon>
        <taxon>Microbacteriaceae</taxon>
        <taxon>Leucobacter</taxon>
    </lineage>
</organism>
<reference evidence="2" key="1">
    <citation type="submission" date="2021-03" db="EMBL/GenBank/DDBJ databases">
        <title>Leucobacter chromiisoli sp. nov., isolated from chromium-containing soil of chemical plant.</title>
        <authorList>
            <person name="Xu Z."/>
        </authorList>
    </citation>
    <scope>NUCLEOTIDE SEQUENCE</scope>
    <source>
        <strain evidence="2">K 70/01</strain>
    </source>
</reference>
<protein>
    <submittedName>
        <fullName evidence="2">Uncharacterized protein</fullName>
    </submittedName>
</protein>
<evidence type="ECO:0000256" key="1">
    <source>
        <dbReference type="SAM" id="MobiDB-lite"/>
    </source>
</evidence>
<dbReference type="RefSeq" id="WP_208237691.1">
    <property type="nucleotide sequence ID" value="NZ_JAGFBF010000003.1"/>
</dbReference>